<keyword evidence="5 7" id="KW-1133">Transmembrane helix</keyword>
<feature type="transmembrane region" description="Helical" evidence="7">
    <location>
        <begin position="363"/>
        <end position="387"/>
    </location>
</feature>
<protein>
    <submittedName>
        <fullName evidence="8">Na+/H+-dicarboxylate symporter</fullName>
    </submittedName>
</protein>
<dbReference type="PANTHER" id="PTHR42865">
    <property type="entry name" value="PROTON/GLUTAMATE-ASPARTATE SYMPORTER"/>
    <property type="match status" value="1"/>
</dbReference>
<evidence type="ECO:0000256" key="3">
    <source>
        <dbReference type="ARBA" id="ARBA00022475"/>
    </source>
</evidence>
<feature type="transmembrane region" description="Helical" evidence="7">
    <location>
        <begin position="26"/>
        <end position="44"/>
    </location>
</feature>
<keyword evidence="4 7" id="KW-0812">Transmembrane</keyword>
<gene>
    <name evidence="8" type="ORF">FHS65_000377</name>
</gene>
<dbReference type="GO" id="GO:0005886">
    <property type="term" value="C:plasma membrane"/>
    <property type="evidence" value="ECO:0007669"/>
    <property type="project" value="UniProtKB-SubCell"/>
</dbReference>
<dbReference type="EMBL" id="JACIJB010000001">
    <property type="protein sequence ID" value="MBB5659659.1"/>
    <property type="molecule type" value="Genomic_DNA"/>
</dbReference>
<dbReference type="InterPro" id="IPR036458">
    <property type="entry name" value="Na:dicarbo_symporter_sf"/>
</dbReference>
<feature type="transmembrane region" description="Helical" evidence="7">
    <location>
        <begin position="157"/>
        <end position="176"/>
    </location>
</feature>
<dbReference type="PANTHER" id="PTHR42865:SF7">
    <property type="entry name" value="PROTON_GLUTAMATE-ASPARTATE SYMPORTER"/>
    <property type="match status" value="1"/>
</dbReference>
<evidence type="ECO:0000256" key="5">
    <source>
        <dbReference type="ARBA" id="ARBA00022989"/>
    </source>
</evidence>
<dbReference type="RefSeq" id="WP_123286644.1">
    <property type="nucleotide sequence ID" value="NZ_JACIJB010000001.1"/>
</dbReference>
<evidence type="ECO:0000256" key="4">
    <source>
        <dbReference type="ARBA" id="ARBA00022692"/>
    </source>
</evidence>
<dbReference type="SUPFAM" id="SSF118215">
    <property type="entry name" value="Proton glutamate symport protein"/>
    <property type="match status" value="1"/>
</dbReference>
<evidence type="ECO:0000313" key="8">
    <source>
        <dbReference type="EMBL" id="MBB5659659.1"/>
    </source>
</evidence>
<evidence type="ECO:0000256" key="6">
    <source>
        <dbReference type="ARBA" id="ARBA00023136"/>
    </source>
</evidence>
<proteinExistence type="predicted"/>
<keyword evidence="6 7" id="KW-0472">Membrane</keyword>
<dbReference type="PRINTS" id="PR00173">
    <property type="entry name" value="EDTRNSPORT"/>
</dbReference>
<reference evidence="8 9" key="1">
    <citation type="submission" date="2020-08" db="EMBL/GenBank/DDBJ databases">
        <title>Genomic Encyclopedia of Type Strains, Phase IV (KMG-IV): sequencing the most valuable type-strain genomes for metagenomic binning, comparative biology and taxonomic classification.</title>
        <authorList>
            <person name="Goeker M."/>
        </authorList>
    </citation>
    <scope>NUCLEOTIDE SEQUENCE [LARGE SCALE GENOMIC DNA]</scope>
    <source>
        <strain evidence="8 9">DSM 24448</strain>
    </source>
</reference>
<feature type="transmembrane region" description="Helical" evidence="7">
    <location>
        <begin position="262"/>
        <end position="283"/>
    </location>
</feature>
<name>A0A7W9A1G1_9CAUL</name>
<feature type="transmembrane region" description="Helical" evidence="7">
    <location>
        <begin position="340"/>
        <end position="357"/>
    </location>
</feature>
<organism evidence="8 9">
    <name type="scientific">Brevundimonas halotolerans</name>
    <dbReference type="NCBI Taxonomy" id="69670"/>
    <lineage>
        <taxon>Bacteria</taxon>
        <taxon>Pseudomonadati</taxon>
        <taxon>Pseudomonadota</taxon>
        <taxon>Alphaproteobacteria</taxon>
        <taxon>Caulobacterales</taxon>
        <taxon>Caulobacteraceae</taxon>
        <taxon>Brevundimonas</taxon>
    </lineage>
</organism>
<feature type="transmembrane region" description="Helical" evidence="7">
    <location>
        <begin position="95"/>
        <end position="116"/>
    </location>
</feature>
<feature type="transmembrane region" description="Helical" evidence="7">
    <location>
        <begin position="197"/>
        <end position="217"/>
    </location>
</feature>
<sequence>MTDDSHTAAGERERGPLYRYWFGIKLWKRILAALLLGAIAGLIWDEGAVQIKWIGDLFVRLIQMIVIPLVFATIVSGVLSLQDPKRLGSLGLKTIFLYILTTAFAIVIGMILGALVQPGLGVDFAGAVPRELEAAQPFAGLLESIVPTNPIAALAEGQVLSVIFFALIFGAGLLTAGAKGEPLAGAFHAGAEAMLKVVNFVMEIAPFGVFALIAWVMGTTGPATFVNVALLAFCVITGCLLQVLIVHGGLIKLLARLPALPFFRGVTDAGLVAFSTSSSSATLPVSMAVAEANLGIKKPVFSTVLPLGVTISMDGTALYIALLASFAAQAFGIDLSMVDYALIALTTVLVSIGTAPVPSASLFMLAAVLQVIGVSPAQTALMVGFILPFDRILDMTRTVANVISDLAVATIVGRWEKEIDIEAYKAPPIK</sequence>
<feature type="transmembrane region" description="Helical" evidence="7">
    <location>
        <begin position="64"/>
        <end position="83"/>
    </location>
</feature>
<feature type="transmembrane region" description="Helical" evidence="7">
    <location>
        <begin position="229"/>
        <end position="250"/>
    </location>
</feature>
<dbReference type="GO" id="GO:0015293">
    <property type="term" value="F:symporter activity"/>
    <property type="evidence" value="ECO:0007669"/>
    <property type="project" value="UniProtKB-KW"/>
</dbReference>
<keyword evidence="2" id="KW-0813">Transport</keyword>
<comment type="caution">
    <text evidence="8">The sequence shown here is derived from an EMBL/GenBank/DDBJ whole genome shotgun (WGS) entry which is preliminary data.</text>
</comment>
<evidence type="ECO:0000256" key="7">
    <source>
        <dbReference type="SAM" id="Phobius"/>
    </source>
</evidence>
<dbReference type="Gene3D" id="1.10.3860.10">
    <property type="entry name" value="Sodium:dicarboxylate symporter"/>
    <property type="match status" value="1"/>
</dbReference>
<evidence type="ECO:0000256" key="1">
    <source>
        <dbReference type="ARBA" id="ARBA00004651"/>
    </source>
</evidence>
<dbReference type="GO" id="GO:0006835">
    <property type="term" value="P:dicarboxylic acid transport"/>
    <property type="evidence" value="ECO:0007669"/>
    <property type="project" value="TreeGrafter"/>
</dbReference>
<keyword evidence="9" id="KW-1185">Reference proteome</keyword>
<dbReference type="AlphaFoldDB" id="A0A7W9A1G1"/>
<evidence type="ECO:0000256" key="2">
    <source>
        <dbReference type="ARBA" id="ARBA00022448"/>
    </source>
</evidence>
<dbReference type="Proteomes" id="UP000548978">
    <property type="component" value="Unassembled WGS sequence"/>
</dbReference>
<accession>A0A7W9A1G1</accession>
<keyword evidence="3" id="KW-1003">Cell membrane</keyword>
<dbReference type="InterPro" id="IPR001991">
    <property type="entry name" value="Na-dicarboxylate_symporter"/>
</dbReference>
<comment type="subcellular location">
    <subcellularLocation>
        <location evidence="1">Cell membrane</location>
        <topology evidence="1">Multi-pass membrane protein</topology>
    </subcellularLocation>
</comment>
<evidence type="ECO:0000313" key="9">
    <source>
        <dbReference type="Proteomes" id="UP000548978"/>
    </source>
</evidence>
<dbReference type="OrthoDB" id="9766690at2"/>
<dbReference type="Pfam" id="PF00375">
    <property type="entry name" value="SDF"/>
    <property type="match status" value="1"/>
</dbReference>
<feature type="transmembrane region" description="Helical" evidence="7">
    <location>
        <begin position="303"/>
        <end position="328"/>
    </location>
</feature>